<protein>
    <submittedName>
        <fullName evidence="1">Uncharacterized protein</fullName>
    </submittedName>
</protein>
<accession>A0A7S1YB71</accession>
<organism evidence="1">
    <name type="scientific">Grammatophora oceanica</name>
    <dbReference type="NCBI Taxonomy" id="210454"/>
    <lineage>
        <taxon>Eukaryota</taxon>
        <taxon>Sar</taxon>
        <taxon>Stramenopiles</taxon>
        <taxon>Ochrophyta</taxon>
        <taxon>Bacillariophyta</taxon>
        <taxon>Fragilariophyceae</taxon>
        <taxon>Fragilariophycidae</taxon>
        <taxon>Rhabdonematales</taxon>
        <taxon>Grammatophoraceae</taxon>
        <taxon>Grammatophora</taxon>
    </lineage>
</organism>
<name>A0A7S1YB71_9STRA</name>
<dbReference type="EMBL" id="HBGK01033096">
    <property type="protein sequence ID" value="CAD9291694.1"/>
    <property type="molecule type" value="Transcribed_RNA"/>
</dbReference>
<gene>
    <name evidence="1" type="ORF">GOCE00092_LOCUS17219</name>
</gene>
<proteinExistence type="predicted"/>
<evidence type="ECO:0000313" key="1">
    <source>
        <dbReference type="EMBL" id="CAD9291694.1"/>
    </source>
</evidence>
<dbReference type="AlphaFoldDB" id="A0A7S1YB71"/>
<reference evidence="1" key="1">
    <citation type="submission" date="2021-01" db="EMBL/GenBank/DDBJ databases">
        <authorList>
            <person name="Corre E."/>
            <person name="Pelletier E."/>
            <person name="Niang G."/>
            <person name="Scheremetjew M."/>
            <person name="Finn R."/>
            <person name="Kale V."/>
            <person name="Holt S."/>
            <person name="Cochrane G."/>
            <person name="Meng A."/>
            <person name="Brown T."/>
            <person name="Cohen L."/>
        </authorList>
    </citation>
    <scope>NUCLEOTIDE SEQUENCE</scope>
    <source>
        <strain evidence="1">CCMP 410</strain>
    </source>
</reference>
<sequence length="104" mass="11561">MWQPQVVIQEPLRPLPLGMIPMQQQKPIPNGRSYTLVWRAYYSIGGEEKQLRPSHPVQLMPRPSIIFKRHRSSAGGPTTHPTFGPCGSEVCFSATTTADKAGSF</sequence>